<dbReference type="SUPFAM" id="SSF52518">
    <property type="entry name" value="Thiamin diphosphate-binding fold (THDP-binding)"/>
    <property type="match status" value="2"/>
</dbReference>
<keyword evidence="2 3" id="KW-0786">Thiamine pyrophosphate</keyword>
<organism evidence="8 9">
    <name type="scientific">Muricoccus vinaceus</name>
    <dbReference type="NCBI Taxonomy" id="424704"/>
    <lineage>
        <taxon>Bacteria</taxon>
        <taxon>Pseudomonadati</taxon>
        <taxon>Pseudomonadota</taxon>
        <taxon>Alphaproteobacteria</taxon>
        <taxon>Acetobacterales</taxon>
        <taxon>Roseomonadaceae</taxon>
        <taxon>Muricoccus</taxon>
    </lineage>
</organism>
<feature type="domain" description="Thiamine pyrophosphate enzyme central" evidence="5">
    <location>
        <begin position="227"/>
        <end position="309"/>
    </location>
</feature>
<proteinExistence type="inferred from homology"/>
<gene>
    <name evidence="8" type="ORF">ACFFIC_11635</name>
</gene>
<comment type="caution">
    <text evidence="8">The sequence shown here is derived from an EMBL/GenBank/DDBJ whole genome shotgun (WGS) entry which is preliminary data.</text>
</comment>
<evidence type="ECO:0000256" key="3">
    <source>
        <dbReference type="RuleBase" id="RU362132"/>
    </source>
</evidence>
<feature type="compositionally biased region" description="Pro residues" evidence="4">
    <location>
        <begin position="375"/>
        <end position="390"/>
    </location>
</feature>
<feature type="domain" description="Thiamine pyrophosphate enzyme N-terminal TPP-binding" evidence="7">
    <location>
        <begin position="29"/>
        <end position="135"/>
    </location>
</feature>
<evidence type="ECO:0000259" key="6">
    <source>
        <dbReference type="Pfam" id="PF02775"/>
    </source>
</evidence>
<feature type="compositionally biased region" description="Basic and acidic residues" evidence="4">
    <location>
        <begin position="1"/>
        <end position="15"/>
    </location>
</feature>
<sequence length="599" mass="63071">MPRDEPGPGRAEAMDRPQPSGAPDNRAWGSDAIADVLRALDIPFIALNPGASYRGLHDSLVNRLGNTAPQMLVCLHEEHAVSLAQGYYKACGRPIAAALHSNVGLMHGTMAIFNAWCDRVPVLVIGATGPVDAARRRPWIDWIHTAQDQGALIRNYVKWDAQPASVPATREALLRAHQIMTTAPRGPVYVNIDAAVQEMPLDSLPPPPDANRYRAPPPAAPDPALLANAVALLSGAKRPLILMGRVGRTEATWAERLRLAEHLRAKVGTDLKLPASFPTDHPLHLGAPGTFASPSLQAAMREADVILALDWVDLGGTLRSAGAEEGGPQVVLVSPDQRVHNGWSFDHGGLPPADLYFDNEPDPFVTALLAALPGDSPPPAAAAGPQPPATPSEGGLTIAGLAASLRRSTPGREVTLIRVPLGWDGALWHFRHPLDYLGQDGGGGIGSGPGMAVGAALALRGTGRLPVAVLGDGDTMMGLSALWTAAHYRVPLLVIVSNNRSFFNDEVHQERVAKERGRPVENKWVGQAISDPDPDFARLAEGLGLLGIGPATDEAALDAALARAIAHVEAGGTALVDARVAPGYAPSMASALTREPKHT</sequence>
<evidence type="ECO:0000256" key="2">
    <source>
        <dbReference type="ARBA" id="ARBA00023052"/>
    </source>
</evidence>
<dbReference type="InterPro" id="IPR029035">
    <property type="entry name" value="DHS-like_NAD/FAD-binding_dom"/>
</dbReference>
<dbReference type="Gene3D" id="3.40.50.970">
    <property type="match status" value="2"/>
</dbReference>
<dbReference type="RefSeq" id="WP_377050418.1">
    <property type="nucleotide sequence ID" value="NZ_JBHLVZ010000025.1"/>
</dbReference>
<dbReference type="InterPro" id="IPR029061">
    <property type="entry name" value="THDP-binding"/>
</dbReference>
<dbReference type="InterPro" id="IPR012001">
    <property type="entry name" value="Thiamin_PyroP_enz_TPP-bd_dom"/>
</dbReference>
<evidence type="ECO:0000256" key="1">
    <source>
        <dbReference type="ARBA" id="ARBA00007812"/>
    </source>
</evidence>
<evidence type="ECO:0000313" key="9">
    <source>
        <dbReference type="Proteomes" id="UP001589789"/>
    </source>
</evidence>
<feature type="region of interest" description="Disordered" evidence="4">
    <location>
        <begin position="375"/>
        <end position="396"/>
    </location>
</feature>
<dbReference type="EMBL" id="JBHLVZ010000025">
    <property type="protein sequence ID" value="MFC0386191.1"/>
    <property type="molecule type" value="Genomic_DNA"/>
</dbReference>
<evidence type="ECO:0000259" key="7">
    <source>
        <dbReference type="Pfam" id="PF02776"/>
    </source>
</evidence>
<name>A0ABV6IRF4_9PROT</name>
<dbReference type="Pfam" id="PF00205">
    <property type="entry name" value="TPP_enzyme_M"/>
    <property type="match status" value="1"/>
</dbReference>
<accession>A0ABV6IRF4</accession>
<dbReference type="Pfam" id="PF02775">
    <property type="entry name" value="TPP_enzyme_C"/>
    <property type="match status" value="1"/>
</dbReference>
<dbReference type="PANTHER" id="PTHR18968">
    <property type="entry name" value="THIAMINE PYROPHOSPHATE ENZYMES"/>
    <property type="match status" value="1"/>
</dbReference>
<dbReference type="Pfam" id="PF02776">
    <property type="entry name" value="TPP_enzyme_N"/>
    <property type="match status" value="1"/>
</dbReference>
<dbReference type="Proteomes" id="UP001589789">
    <property type="component" value="Unassembled WGS sequence"/>
</dbReference>
<keyword evidence="9" id="KW-1185">Reference proteome</keyword>
<protein>
    <submittedName>
        <fullName evidence="8">Thiamine pyrophosphate-binding protein</fullName>
    </submittedName>
</protein>
<comment type="similarity">
    <text evidence="1 3">Belongs to the TPP enzyme family.</text>
</comment>
<dbReference type="InterPro" id="IPR012000">
    <property type="entry name" value="Thiamin_PyroP_enz_cen_dom"/>
</dbReference>
<feature type="domain" description="Thiamine pyrophosphate enzyme TPP-binding" evidence="6">
    <location>
        <begin position="426"/>
        <end position="577"/>
    </location>
</feature>
<evidence type="ECO:0000259" key="5">
    <source>
        <dbReference type="Pfam" id="PF00205"/>
    </source>
</evidence>
<dbReference type="InterPro" id="IPR045229">
    <property type="entry name" value="TPP_enz"/>
</dbReference>
<dbReference type="SUPFAM" id="SSF52467">
    <property type="entry name" value="DHS-like NAD/FAD-binding domain"/>
    <property type="match status" value="1"/>
</dbReference>
<reference evidence="8 9" key="1">
    <citation type="submission" date="2024-09" db="EMBL/GenBank/DDBJ databases">
        <authorList>
            <person name="Sun Q."/>
            <person name="Mori K."/>
        </authorList>
    </citation>
    <scope>NUCLEOTIDE SEQUENCE [LARGE SCALE GENOMIC DNA]</scope>
    <source>
        <strain evidence="8 9">CCM 7468</strain>
    </source>
</reference>
<dbReference type="Gene3D" id="3.40.50.1220">
    <property type="entry name" value="TPP-binding domain"/>
    <property type="match status" value="1"/>
</dbReference>
<feature type="region of interest" description="Disordered" evidence="4">
    <location>
        <begin position="1"/>
        <end position="27"/>
    </location>
</feature>
<dbReference type="CDD" id="cd07035">
    <property type="entry name" value="TPP_PYR_POX_like"/>
    <property type="match status" value="1"/>
</dbReference>
<dbReference type="InterPro" id="IPR011766">
    <property type="entry name" value="TPP_enzyme_TPP-bd"/>
</dbReference>
<evidence type="ECO:0000313" key="8">
    <source>
        <dbReference type="EMBL" id="MFC0386191.1"/>
    </source>
</evidence>
<dbReference type="PANTHER" id="PTHR18968:SF13">
    <property type="entry name" value="ACETOLACTATE SYNTHASE CATALYTIC SUBUNIT, MITOCHONDRIAL"/>
    <property type="match status" value="1"/>
</dbReference>
<evidence type="ECO:0000256" key="4">
    <source>
        <dbReference type="SAM" id="MobiDB-lite"/>
    </source>
</evidence>